<dbReference type="Gene3D" id="3.40.50.450">
    <property type="match status" value="1"/>
</dbReference>
<accession>A0A6M1RQ16</accession>
<comment type="caution">
    <text evidence="3">The sequence shown here is derived from an EMBL/GenBank/DDBJ whole genome shotgun (WGS) entry which is preliminary data.</text>
</comment>
<dbReference type="Pfam" id="PF03641">
    <property type="entry name" value="Lysine_decarbox"/>
    <property type="match status" value="1"/>
</dbReference>
<dbReference type="GO" id="GO:0008714">
    <property type="term" value="F:AMP nucleosidase activity"/>
    <property type="evidence" value="ECO:0007669"/>
    <property type="project" value="UniProtKB-EC"/>
</dbReference>
<evidence type="ECO:0000313" key="3">
    <source>
        <dbReference type="EMBL" id="NGO39609.1"/>
    </source>
</evidence>
<dbReference type="EMBL" id="JAAKYA010000062">
    <property type="protein sequence ID" value="NGO39609.1"/>
    <property type="molecule type" value="Genomic_DNA"/>
</dbReference>
<dbReference type="AlphaFoldDB" id="A0A6M1RQ16"/>
<dbReference type="SUPFAM" id="SSF102405">
    <property type="entry name" value="MCP/YpsA-like"/>
    <property type="match status" value="1"/>
</dbReference>
<reference evidence="3 4" key="1">
    <citation type="submission" date="2020-02" db="EMBL/GenBank/DDBJ databases">
        <title>Draft genome sequence of Limisphaera ngatamarikiensis NGM72.4T, a thermophilic Verrucomicrobia grouped in subdivision 3.</title>
        <authorList>
            <person name="Carere C.R."/>
            <person name="Steen J."/>
            <person name="Hugenholtz P."/>
            <person name="Stott M.B."/>
        </authorList>
    </citation>
    <scope>NUCLEOTIDE SEQUENCE [LARGE SCALE GENOMIC DNA]</scope>
    <source>
        <strain evidence="3 4">NGM72.4</strain>
    </source>
</reference>
<evidence type="ECO:0000256" key="2">
    <source>
        <dbReference type="RuleBase" id="RU363015"/>
    </source>
</evidence>
<dbReference type="EC" id="3.2.2.n1" evidence="2"/>
<dbReference type="InterPro" id="IPR031100">
    <property type="entry name" value="LOG_fam"/>
</dbReference>
<dbReference type="GO" id="GO:0005829">
    <property type="term" value="C:cytosol"/>
    <property type="evidence" value="ECO:0007669"/>
    <property type="project" value="TreeGrafter"/>
</dbReference>
<dbReference type="PANTHER" id="PTHR43393:SF2">
    <property type="entry name" value="CYTOKININ RIBOSIDE 5'-MONOPHOSPHATE PHOSPHORIBOHYDROLASE"/>
    <property type="match status" value="1"/>
</dbReference>
<organism evidence="3 4">
    <name type="scientific">Limisphaera ngatamarikiensis</name>
    <dbReference type="NCBI Taxonomy" id="1324935"/>
    <lineage>
        <taxon>Bacteria</taxon>
        <taxon>Pseudomonadati</taxon>
        <taxon>Verrucomicrobiota</taxon>
        <taxon>Verrucomicrobiia</taxon>
        <taxon>Limisphaerales</taxon>
        <taxon>Limisphaeraceae</taxon>
        <taxon>Limisphaera</taxon>
    </lineage>
</organism>
<dbReference type="PANTHER" id="PTHR43393">
    <property type="entry name" value="CYTOKININ RIBOSIDE 5'-MONOPHOSPHATE PHOSPHORIBOHYDROLASE"/>
    <property type="match status" value="1"/>
</dbReference>
<dbReference type="InterPro" id="IPR005269">
    <property type="entry name" value="LOG"/>
</dbReference>
<dbReference type="NCBIfam" id="TIGR00730">
    <property type="entry name" value="Rossman fold protein, TIGR00730 family"/>
    <property type="match status" value="1"/>
</dbReference>
<proteinExistence type="inferred from homology"/>
<comment type="similarity">
    <text evidence="2">Belongs to the LOG family.</text>
</comment>
<keyword evidence="2" id="KW-0203">Cytokinin biosynthesis</keyword>
<gene>
    <name evidence="3" type="ORF">G4L39_09405</name>
</gene>
<dbReference type="InterPro" id="IPR052341">
    <property type="entry name" value="LOG_family_nucleotidases"/>
</dbReference>
<evidence type="ECO:0000313" key="4">
    <source>
        <dbReference type="Proteomes" id="UP000477311"/>
    </source>
</evidence>
<keyword evidence="2" id="KW-0378">Hydrolase</keyword>
<sequence>MEKYEPSRLNDQNHFFKEDPWRIFRIMAEFVESFEVMSRVGPAVSVFGSARMKRTDPYYQAAVDLARELARNGFAVITGGGPGIMEAANKGAALAKGTSVGLNIELPREQKGNRYANVPLHFHYFFARKVCFVKYSCGFVFMPGGFGTLDEFAEISTLVQTERIPRFPLILFGREFWRGLLDWMRKQMLGREFISPEDLDLFLVTDSVDEAVRAVLAYREEKGVPRRAPRAFA</sequence>
<dbReference type="Proteomes" id="UP000477311">
    <property type="component" value="Unassembled WGS sequence"/>
</dbReference>
<comment type="catalytic activity">
    <reaction evidence="1">
        <text>AMP + H2O = D-ribose 5-phosphate + adenine</text>
        <dbReference type="Rhea" id="RHEA:20129"/>
        <dbReference type="ChEBI" id="CHEBI:15377"/>
        <dbReference type="ChEBI" id="CHEBI:16708"/>
        <dbReference type="ChEBI" id="CHEBI:78346"/>
        <dbReference type="ChEBI" id="CHEBI:456215"/>
        <dbReference type="EC" id="3.2.2.4"/>
    </reaction>
</comment>
<name>A0A6M1RQ16_9BACT</name>
<dbReference type="RefSeq" id="WP_165107737.1">
    <property type="nucleotide sequence ID" value="NZ_JAAKYA010000062.1"/>
</dbReference>
<dbReference type="GO" id="GO:0009691">
    <property type="term" value="P:cytokinin biosynthetic process"/>
    <property type="evidence" value="ECO:0007669"/>
    <property type="project" value="UniProtKB-UniRule"/>
</dbReference>
<evidence type="ECO:0000256" key="1">
    <source>
        <dbReference type="ARBA" id="ARBA00000274"/>
    </source>
</evidence>
<keyword evidence="4" id="KW-1185">Reference proteome</keyword>
<protein>
    <recommendedName>
        <fullName evidence="2">Cytokinin riboside 5'-monophosphate phosphoribohydrolase</fullName>
        <ecNumber evidence="2">3.2.2.n1</ecNumber>
    </recommendedName>
</protein>